<accession>A0ABS7KAT8</accession>
<sequence>MRRKKTILSETFLLLSTVIALALLPFAIIKRPLKDWIIVYLVSIIGNSLTDRFLVSRGYLGYKIRPFSNRVKIHLPFDYIHYPLLLLYYNQWTLNSKPTGIFFKLFPFVIPQVIVETIAAKKTKLITWKKGWSWYHSAISLGVKLLLCRSIIAMIRVANKDKISMS</sequence>
<feature type="transmembrane region" description="Helical" evidence="1">
    <location>
        <begin position="132"/>
        <end position="155"/>
    </location>
</feature>
<name>A0ABS7KAT8_9BACI</name>
<comment type="caution">
    <text evidence="2">The sequence shown here is derived from an EMBL/GenBank/DDBJ whole genome shotgun (WGS) entry which is preliminary data.</text>
</comment>
<keyword evidence="1" id="KW-0812">Transmembrane</keyword>
<organism evidence="2 3">
    <name type="scientific">Mesobacillus maritimus</name>
    <dbReference type="NCBI Taxonomy" id="1643336"/>
    <lineage>
        <taxon>Bacteria</taxon>
        <taxon>Bacillati</taxon>
        <taxon>Bacillota</taxon>
        <taxon>Bacilli</taxon>
        <taxon>Bacillales</taxon>
        <taxon>Bacillaceae</taxon>
        <taxon>Mesobacillus</taxon>
    </lineage>
</organism>
<protein>
    <submittedName>
        <fullName evidence="2">Uncharacterized protein</fullName>
    </submittedName>
</protein>
<feature type="transmembrane region" description="Helical" evidence="1">
    <location>
        <begin position="36"/>
        <end position="55"/>
    </location>
</feature>
<evidence type="ECO:0000256" key="1">
    <source>
        <dbReference type="SAM" id="Phobius"/>
    </source>
</evidence>
<dbReference type="RefSeq" id="WP_221875565.1">
    <property type="nucleotide sequence ID" value="NZ_JACWFH010000035.1"/>
</dbReference>
<evidence type="ECO:0000313" key="2">
    <source>
        <dbReference type="EMBL" id="MBY0099356.1"/>
    </source>
</evidence>
<reference evidence="2 3" key="1">
    <citation type="submission" date="2020-07" db="EMBL/GenBank/DDBJ databases">
        <title>Fungal Genomes of the International Space Station.</title>
        <authorList>
            <person name="Seuylemezian A."/>
            <person name="Singh N.K."/>
            <person name="Wood J."/>
            <person name="Venkateswaran K."/>
        </authorList>
    </citation>
    <scope>NUCLEOTIDE SEQUENCE [LARGE SCALE GENOMIC DNA]</scope>
    <source>
        <strain evidence="2 3">PL-B2</strain>
    </source>
</reference>
<proteinExistence type="predicted"/>
<dbReference type="EMBL" id="JACWFH010000035">
    <property type="protein sequence ID" value="MBY0099356.1"/>
    <property type="molecule type" value="Genomic_DNA"/>
</dbReference>
<keyword evidence="3" id="KW-1185">Reference proteome</keyword>
<gene>
    <name evidence="2" type="ORF">H0185_21550</name>
</gene>
<dbReference type="Proteomes" id="UP000769780">
    <property type="component" value="Unassembled WGS sequence"/>
</dbReference>
<evidence type="ECO:0000313" key="3">
    <source>
        <dbReference type="Proteomes" id="UP000769780"/>
    </source>
</evidence>
<keyword evidence="1" id="KW-0472">Membrane</keyword>
<dbReference type="InterPro" id="IPR048147">
    <property type="entry name" value="CBO0543-like"/>
</dbReference>
<keyword evidence="1" id="KW-1133">Transmembrane helix</keyword>
<dbReference type="NCBIfam" id="NF041644">
    <property type="entry name" value="CBO0543_fam"/>
    <property type="match status" value="1"/>
</dbReference>
<feature type="transmembrane region" description="Helical" evidence="1">
    <location>
        <begin position="12"/>
        <end position="30"/>
    </location>
</feature>